<sequence>MQEIPLKLWSTILHGPPISRSIPSTSSLLMSSSLFSISSWTRIGISRPDWTRVRGRRLGHVSVRAPLNIVQVGKSWREVALETPSLWIQIGPSSAPFIHTFLARSRSELLNIFWEPTKLPGPTDASQPAEIMQSCSSSLFRITYIV</sequence>
<accession>A0A067MFJ3</accession>
<gene>
    <name evidence="1" type="ORF">BOTBODRAFT_487214</name>
</gene>
<protein>
    <submittedName>
        <fullName evidence="1">Uncharacterized protein</fullName>
    </submittedName>
</protein>
<name>A0A067MFJ3_BOTB1</name>
<dbReference type="EMBL" id="KL198065">
    <property type="protein sequence ID" value="KDQ10657.1"/>
    <property type="molecule type" value="Genomic_DNA"/>
</dbReference>
<proteinExistence type="predicted"/>
<dbReference type="OrthoDB" id="3139399at2759"/>
<evidence type="ECO:0000313" key="1">
    <source>
        <dbReference type="EMBL" id="KDQ10657.1"/>
    </source>
</evidence>
<dbReference type="InParanoid" id="A0A067MFJ3"/>
<dbReference type="HOGENOM" id="CLU_1777139_0_0_1"/>
<keyword evidence="2" id="KW-1185">Reference proteome</keyword>
<evidence type="ECO:0000313" key="2">
    <source>
        <dbReference type="Proteomes" id="UP000027195"/>
    </source>
</evidence>
<reference evidence="2" key="1">
    <citation type="journal article" date="2014" name="Proc. Natl. Acad. Sci. U.S.A.">
        <title>Extensive sampling of basidiomycete genomes demonstrates inadequacy of the white-rot/brown-rot paradigm for wood decay fungi.</title>
        <authorList>
            <person name="Riley R."/>
            <person name="Salamov A.A."/>
            <person name="Brown D.W."/>
            <person name="Nagy L.G."/>
            <person name="Floudas D."/>
            <person name="Held B.W."/>
            <person name="Levasseur A."/>
            <person name="Lombard V."/>
            <person name="Morin E."/>
            <person name="Otillar R."/>
            <person name="Lindquist E.A."/>
            <person name="Sun H."/>
            <person name="LaButti K.M."/>
            <person name="Schmutz J."/>
            <person name="Jabbour D."/>
            <person name="Luo H."/>
            <person name="Baker S.E."/>
            <person name="Pisabarro A.G."/>
            <person name="Walton J.D."/>
            <person name="Blanchette R.A."/>
            <person name="Henrissat B."/>
            <person name="Martin F."/>
            <person name="Cullen D."/>
            <person name="Hibbett D.S."/>
            <person name="Grigoriev I.V."/>
        </authorList>
    </citation>
    <scope>NUCLEOTIDE SEQUENCE [LARGE SCALE GENOMIC DNA]</scope>
    <source>
        <strain evidence="2">FD-172 SS1</strain>
    </source>
</reference>
<dbReference type="Proteomes" id="UP000027195">
    <property type="component" value="Unassembled WGS sequence"/>
</dbReference>
<dbReference type="AlphaFoldDB" id="A0A067MFJ3"/>
<organism evidence="1 2">
    <name type="scientific">Botryobasidium botryosum (strain FD-172 SS1)</name>
    <dbReference type="NCBI Taxonomy" id="930990"/>
    <lineage>
        <taxon>Eukaryota</taxon>
        <taxon>Fungi</taxon>
        <taxon>Dikarya</taxon>
        <taxon>Basidiomycota</taxon>
        <taxon>Agaricomycotina</taxon>
        <taxon>Agaricomycetes</taxon>
        <taxon>Cantharellales</taxon>
        <taxon>Botryobasidiaceae</taxon>
        <taxon>Botryobasidium</taxon>
    </lineage>
</organism>